<comment type="pathway">
    <text evidence="9">Phospholipid metabolism; phosphatidylethanolamine biosynthesis; phosphatidylethanolamine from ethanolamine: step 2/3.</text>
</comment>
<name>A0A813KAR8_POLGL</name>
<evidence type="ECO:0000256" key="8">
    <source>
        <dbReference type="ARBA" id="ARBA00023264"/>
    </source>
</evidence>
<evidence type="ECO:0000256" key="11">
    <source>
        <dbReference type="ARBA" id="ARBA00031473"/>
    </source>
</evidence>
<feature type="domain" description="Cytidyltransferase-like" evidence="12">
    <location>
        <begin position="109"/>
        <end position="233"/>
    </location>
</feature>
<dbReference type="GO" id="GO:0004306">
    <property type="term" value="F:ethanolamine-phosphate cytidylyltransferase activity"/>
    <property type="evidence" value="ECO:0007669"/>
    <property type="project" value="UniProtKB-EC"/>
</dbReference>
<accession>A0A813KAR8</accession>
<evidence type="ECO:0000313" key="14">
    <source>
        <dbReference type="Proteomes" id="UP000626109"/>
    </source>
</evidence>
<dbReference type="InterPro" id="IPR044608">
    <property type="entry name" value="Ect1/PCYT2"/>
</dbReference>
<dbReference type="Gene3D" id="3.40.50.620">
    <property type="entry name" value="HUPs"/>
    <property type="match status" value="2"/>
</dbReference>
<evidence type="ECO:0000256" key="9">
    <source>
        <dbReference type="ARBA" id="ARBA00024191"/>
    </source>
</evidence>
<dbReference type="InterPro" id="IPR014729">
    <property type="entry name" value="Rossmann-like_a/b/a_fold"/>
</dbReference>
<comment type="caution">
    <text evidence="13">The sequence shown here is derived from an EMBL/GenBank/DDBJ whole genome shotgun (WGS) entry which is preliminary data.</text>
</comment>
<evidence type="ECO:0000313" key="13">
    <source>
        <dbReference type="EMBL" id="CAE8696876.1"/>
    </source>
</evidence>
<evidence type="ECO:0000256" key="4">
    <source>
        <dbReference type="ARBA" id="ARBA00022679"/>
    </source>
</evidence>
<sequence>VSMSAKMADHLRVDFICHGDDMPVCSSGTGMYCDAIAQKRFQLLKRTEGISTTQILERLLRSADPKPQVSQAALQGTLATTQRLSQFAAPAAPGKPQRLISEASKVVYLAGSFDLLHAGHVRVLEKAAQMGDYLLVGLYSDDLLRRQRGSEPVLTLSERALAVLSLRWVDDVVLGAPWEINQDLLTTMNIQIVVIGRRSSGHPSSVKGVDERFSLPSIRGILQEVESGSDLSSAEICRRFVARREEIVQRNGKLLQKELSYIEGRGYVPET</sequence>
<dbReference type="GO" id="GO:0005737">
    <property type="term" value="C:cytoplasm"/>
    <property type="evidence" value="ECO:0007669"/>
    <property type="project" value="TreeGrafter"/>
</dbReference>
<dbReference type="EC" id="2.7.7.14" evidence="10"/>
<keyword evidence="4" id="KW-0808">Transferase</keyword>
<evidence type="ECO:0000256" key="2">
    <source>
        <dbReference type="ARBA" id="ARBA00010101"/>
    </source>
</evidence>
<dbReference type="InterPro" id="IPR004821">
    <property type="entry name" value="Cyt_trans-like"/>
</dbReference>
<comment type="similarity">
    <text evidence="2">Belongs to the cytidylyltransferase family.</text>
</comment>
<evidence type="ECO:0000256" key="6">
    <source>
        <dbReference type="ARBA" id="ARBA00023098"/>
    </source>
</evidence>
<dbReference type="PANTHER" id="PTHR45780:SF2">
    <property type="entry name" value="ETHANOLAMINE-PHOSPHATE CYTIDYLYLTRANSFERASE"/>
    <property type="match status" value="1"/>
</dbReference>
<proteinExistence type="inferred from homology"/>
<evidence type="ECO:0000256" key="5">
    <source>
        <dbReference type="ARBA" id="ARBA00022695"/>
    </source>
</evidence>
<keyword evidence="7" id="KW-0594">Phospholipid biosynthesis</keyword>
<dbReference type="GO" id="GO:0006646">
    <property type="term" value="P:phosphatidylethanolamine biosynthetic process"/>
    <property type="evidence" value="ECO:0007669"/>
    <property type="project" value="UniProtKB-UniPathway"/>
</dbReference>
<evidence type="ECO:0000256" key="10">
    <source>
        <dbReference type="ARBA" id="ARBA00024221"/>
    </source>
</evidence>
<keyword evidence="6" id="KW-0443">Lipid metabolism</keyword>
<dbReference type="SUPFAM" id="SSF52374">
    <property type="entry name" value="Nucleotidylyl transferase"/>
    <property type="match status" value="1"/>
</dbReference>
<evidence type="ECO:0000256" key="1">
    <source>
        <dbReference type="ARBA" id="ARBA00005189"/>
    </source>
</evidence>
<dbReference type="PANTHER" id="PTHR45780">
    <property type="entry name" value="ETHANOLAMINE-PHOSPHATE CYTIDYLYLTRANSFERASE"/>
    <property type="match status" value="1"/>
</dbReference>
<keyword evidence="5" id="KW-0548">Nucleotidyltransferase</keyword>
<keyword evidence="3" id="KW-0444">Lipid biosynthesis</keyword>
<dbReference type="AlphaFoldDB" id="A0A813KAR8"/>
<gene>
    <name evidence="13" type="ORF">PGLA2088_LOCUS30033</name>
</gene>
<evidence type="ECO:0000256" key="7">
    <source>
        <dbReference type="ARBA" id="ARBA00023209"/>
    </source>
</evidence>
<dbReference type="Proteomes" id="UP000626109">
    <property type="component" value="Unassembled WGS sequence"/>
</dbReference>
<feature type="non-terminal residue" evidence="13">
    <location>
        <position position="1"/>
    </location>
</feature>
<reference evidence="13" key="1">
    <citation type="submission" date="2021-02" db="EMBL/GenBank/DDBJ databases">
        <authorList>
            <person name="Dougan E. K."/>
            <person name="Rhodes N."/>
            <person name="Thang M."/>
            <person name="Chan C."/>
        </authorList>
    </citation>
    <scope>NUCLEOTIDE SEQUENCE</scope>
</reference>
<organism evidence="13 14">
    <name type="scientific">Polarella glacialis</name>
    <name type="common">Dinoflagellate</name>
    <dbReference type="NCBI Taxonomy" id="89957"/>
    <lineage>
        <taxon>Eukaryota</taxon>
        <taxon>Sar</taxon>
        <taxon>Alveolata</taxon>
        <taxon>Dinophyceae</taxon>
        <taxon>Suessiales</taxon>
        <taxon>Suessiaceae</taxon>
        <taxon>Polarella</taxon>
    </lineage>
</organism>
<dbReference type="NCBIfam" id="TIGR00125">
    <property type="entry name" value="cyt_tran_rel"/>
    <property type="match status" value="1"/>
</dbReference>
<protein>
    <recommendedName>
        <fullName evidence="10">ethanolamine-phosphate cytidylyltransferase</fullName>
        <ecNumber evidence="10">2.7.7.14</ecNumber>
    </recommendedName>
    <alternativeName>
        <fullName evidence="11">CTP:phosphoethanolamine cytidylyltransferase</fullName>
    </alternativeName>
</protein>
<keyword evidence="8" id="KW-1208">Phospholipid metabolism</keyword>
<dbReference type="EMBL" id="CAJNNW010028603">
    <property type="protein sequence ID" value="CAE8696876.1"/>
    <property type="molecule type" value="Genomic_DNA"/>
</dbReference>
<evidence type="ECO:0000259" key="12">
    <source>
        <dbReference type="Pfam" id="PF01467"/>
    </source>
</evidence>
<dbReference type="Pfam" id="PF01467">
    <property type="entry name" value="CTP_transf_like"/>
    <property type="match status" value="1"/>
</dbReference>
<comment type="pathway">
    <text evidence="1">Lipid metabolism.</text>
</comment>
<dbReference type="UniPathway" id="UPA00558">
    <property type="reaction ID" value="UER00742"/>
</dbReference>
<evidence type="ECO:0000256" key="3">
    <source>
        <dbReference type="ARBA" id="ARBA00022516"/>
    </source>
</evidence>